<dbReference type="EMBL" id="KB007886">
    <property type="protein sequence ID" value="ELR22205.1"/>
    <property type="molecule type" value="Genomic_DNA"/>
</dbReference>
<keyword evidence="8" id="KW-1185">Reference proteome</keyword>
<dbReference type="InterPro" id="IPR011009">
    <property type="entry name" value="Kinase-like_dom_sf"/>
</dbReference>
<keyword evidence="7" id="KW-0418">Kinase</keyword>
<evidence type="ECO:0000313" key="8">
    <source>
        <dbReference type="Proteomes" id="UP000011083"/>
    </source>
</evidence>
<feature type="compositionally biased region" description="Basic and acidic residues" evidence="5">
    <location>
        <begin position="453"/>
        <end position="469"/>
    </location>
</feature>
<evidence type="ECO:0000256" key="4">
    <source>
        <dbReference type="SAM" id="Coils"/>
    </source>
</evidence>
<dbReference type="InterPro" id="IPR020635">
    <property type="entry name" value="Tyr_kinase_cat_dom"/>
</dbReference>
<dbReference type="InterPro" id="IPR017441">
    <property type="entry name" value="Protein_kinase_ATP_BS"/>
</dbReference>
<gene>
    <name evidence="7" type="ORF">ACA1_035350</name>
</gene>
<dbReference type="GO" id="GO:0005524">
    <property type="term" value="F:ATP binding"/>
    <property type="evidence" value="ECO:0007669"/>
    <property type="project" value="UniProtKB-UniRule"/>
</dbReference>
<dbReference type="AlphaFoldDB" id="L8HAJ4"/>
<dbReference type="GeneID" id="14923133"/>
<dbReference type="PROSITE" id="PS50011">
    <property type="entry name" value="PROTEIN_KINASE_DOM"/>
    <property type="match status" value="1"/>
</dbReference>
<feature type="compositionally biased region" description="Basic and acidic residues" evidence="5">
    <location>
        <begin position="27"/>
        <end position="36"/>
    </location>
</feature>
<dbReference type="VEuPathDB" id="AmoebaDB:ACA1_035350"/>
<proteinExistence type="predicted"/>
<feature type="region of interest" description="Disordered" evidence="5">
    <location>
        <begin position="738"/>
        <end position="819"/>
    </location>
</feature>
<dbReference type="Pfam" id="PF07714">
    <property type="entry name" value="PK_Tyr_Ser-Thr"/>
    <property type="match status" value="1"/>
</dbReference>
<dbReference type="CDD" id="cd13999">
    <property type="entry name" value="STKc_MAP3K-like"/>
    <property type="match status" value="1"/>
</dbReference>
<keyword evidence="3" id="KW-0067">ATP-binding</keyword>
<evidence type="ECO:0000256" key="2">
    <source>
        <dbReference type="ARBA" id="ARBA00051243"/>
    </source>
</evidence>
<feature type="compositionally biased region" description="Low complexity" evidence="5">
    <location>
        <begin position="387"/>
        <end position="404"/>
    </location>
</feature>
<feature type="domain" description="Protein kinase" evidence="6">
    <location>
        <begin position="863"/>
        <end position="1121"/>
    </location>
</feature>
<feature type="region of interest" description="Disordered" evidence="5">
    <location>
        <begin position="368"/>
        <end position="501"/>
    </location>
</feature>
<reference evidence="7 8" key="1">
    <citation type="journal article" date="2013" name="Genome Biol.">
        <title>Genome of Acanthamoeba castellanii highlights extensive lateral gene transfer and early evolution of tyrosine kinase signaling.</title>
        <authorList>
            <person name="Clarke M."/>
            <person name="Lohan A.J."/>
            <person name="Liu B."/>
            <person name="Lagkouvardos I."/>
            <person name="Roy S."/>
            <person name="Zafar N."/>
            <person name="Bertelli C."/>
            <person name="Schilde C."/>
            <person name="Kianianmomeni A."/>
            <person name="Burglin T.R."/>
            <person name="Frech C."/>
            <person name="Turcotte B."/>
            <person name="Kopec K.O."/>
            <person name="Synnott J.M."/>
            <person name="Choo C."/>
            <person name="Paponov I."/>
            <person name="Finkler A."/>
            <person name="Soon Heng Tan C."/>
            <person name="Hutchins A.P."/>
            <person name="Weinmeier T."/>
            <person name="Rattei T."/>
            <person name="Chu J.S."/>
            <person name="Gimenez G."/>
            <person name="Irimia M."/>
            <person name="Rigden D.J."/>
            <person name="Fitzpatrick D.A."/>
            <person name="Lorenzo-Morales J."/>
            <person name="Bateman A."/>
            <person name="Chiu C.H."/>
            <person name="Tang P."/>
            <person name="Hegemann P."/>
            <person name="Fromm H."/>
            <person name="Raoult D."/>
            <person name="Greub G."/>
            <person name="Miranda-Saavedra D."/>
            <person name="Chen N."/>
            <person name="Nash P."/>
            <person name="Ginger M.L."/>
            <person name="Horn M."/>
            <person name="Schaap P."/>
            <person name="Caler L."/>
            <person name="Loftus B."/>
        </authorList>
    </citation>
    <scope>NUCLEOTIDE SEQUENCE [LARGE SCALE GENOMIC DNA]</scope>
    <source>
        <strain evidence="7 8">Neff</strain>
    </source>
</reference>
<feature type="region of interest" description="Disordered" evidence="5">
    <location>
        <begin position="146"/>
        <end position="175"/>
    </location>
</feature>
<protein>
    <submittedName>
        <fullName evidence="7">Protein kinase domain containing protein</fullName>
    </submittedName>
</protein>
<comment type="subcellular location">
    <subcellularLocation>
        <location evidence="1">Membrane</location>
        <topology evidence="1">Single-pass membrane protein</topology>
    </subcellularLocation>
</comment>
<dbReference type="PANTHER" id="PTHR24416:SF611">
    <property type="entry name" value="TYROSINE-PROTEIN KINASE TRANSMEMBRANE RECEPTOR ROR"/>
    <property type="match status" value="1"/>
</dbReference>
<dbReference type="OrthoDB" id="541276at2759"/>
<name>L8HAJ4_ACACF</name>
<dbReference type="Gene3D" id="1.10.510.10">
    <property type="entry name" value="Transferase(Phosphotransferase) domain 1"/>
    <property type="match status" value="1"/>
</dbReference>
<dbReference type="InterPro" id="IPR050122">
    <property type="entry name" value="RTK"/>
</dbReference>
<dbReference type="PRINTS" id="PR00109">
    <property type="entry name" value="TYRKINASE"/>
</dbReference>
<dbReference type="PANTHER" id="PTHR24416">
    <property type="entry name" value="TYROSINE-PROTEIN KINASE RECEPTOR"/>
    <property type="match status" value="1"/>
</dbReference>
<feature type="compositionally biased region" description="Polar residues" evidence="5">
    <location>
        <begin position="38"/>
        <end position="49"/>
    </location>
</feature>
<feature type="region of interest" description="Disordered" evidence="5">
    <location>
        <begin position="198"/>
        <end position="231"/>
    </location>
</feature>
<feature type="compositionally biased region" description="Polar residues" evidence="5">
    <location>
        <begin position="312"/>
        <end position="324"/>
    </location>
</feature>
<feature type="compositionally biased region" description="Basic and acidic residues" evidence="5">
    <location>
        <begin position="582"/>
        <end position="614"/>
    </location>
</feature>
<comment type="catalytic activity">
    <reaction evidence="2">
        <text>L-tyrosyl-[protein] + ATP = O-phospho-L-tyrosyl-[protein] + ADP + H(+)</text>
        <dbReference type="Rhea" id="RHEA:10596"/>
        <dbReference type="Rhea" id="RHEA-COMP:10136"/>
        <dbReference type="Rhea" id="RHEA-COMP:20101"/>
        <dbReference type="ChEBI" id="CHEBI:15378"/>
        <dbReference type="ChEBI" id="CHEBI:30616"/>
        <dbReference type="ChEBI" id="CHEBI:46858"/>
        <dbReference type="ChEBI" id="CHEBI:61978"/>
        <dbReference type="ChEBI" id="CHEBI:456216"/>
        <dbReference type="EC" id="2.7.10.1"/>
    </reaction>
</comment>
<organism evidence="7 8">
    <name type="scientific">Acanthamoeba castellanii (strain ATCC 30010 / Neff)</name>
    <dbReference type="NCBI Taxonomy" id="1257118"/>
    <lineage>
        <taxon>Eukaryota</taxon>
        <taxon>Amoebozoa</taxon>
        <taxon>Discosea</taxon>
        <taxon>Longamoebia</taxon>
        <taxon>Centramoebida</taxon>
        <taxon>Acanthamoebidae</taxon>
        <taxon>Acanthamoeba</taxon>
    </lineage>
</organism>
<dbReference type="RefSeq" id="XP_004348719.1">
    <property type="nucleotide sequence ID" value="XM_004348669.1"/>
</dbReference>
<evidence type="ECO:0000256" key="1">
    <source>
        <dbReference type="ARBA" id="ARBA00004167"/>
    </source>
</evidence>
<dbReference type="Gene3D" id="3.30.200.20">
    <property type="entry name" value="Phosphorylase Kinase, domain 1"/>
    <property type="match status" value="1"/>
</dbReference>
<keyword evidence="4" id="KW-0175">Coiled coil</keyword>
<feature type="coiled-coil region" evidence="4">
    <location>
        <begin position="104"/>
        <end position="131"/>
    </location>
</feature>
<feature type="compositionally biased region" description="Acidic residues" evidence="5">
    <location>
        <begin position="742"/>
        <end position="753"/>
    </location>
</feature>
<evidence type="ECO:0000256" key="3">
    <source>
        <dbReference type="PROSITE-ProRule" id="PRU10141"/>
    </source>
</evidence>
<feature type="binding site" evidence="3">
    <location>
        <position position="891"/>
    </location>
    <ligand>
        <name>ATP</name>
        <dbReference type="ChEBI" id="CHEBI:30616"/>
    </ligand>
</feature>
<accession>L8HAJ4</accession>
<dbReference type="STRING" id="1257118.L8HAJ4"/>
<feature type="compositionally biased region" description="Acidic residues" evidence="5">
    <location>
        <begin position="615"/>
        <end position="626"/>
    </location>
</feature>
<feature type="compositionally biased region" description="Low complexity" evidence="5">
    <location>
        <begin position="799"/>
        <end position="811"/>
    </location>
</feature>
<feature type="compositionally biased region" description="Low complexity" evidence="5">
    <location>
        <begin position="74"/>
        <end position="92"/>
    </location>
</feature>
<dbReference type="SMART" id="SM00219">
    <property type="entry name" value="TyrKc"/>
    <property type="match status" value="1"/>
</dbReference>
<dbReference type="SUPFAM" id="SSF56112">
    <property type="entry name" value="Protein kinase-like (PK-like)"/>
    <property type="match status" value="1"/>
</dbReference>
<keyword evidence="3" id="KW-0547">Nucleotide-binding</keyword>
<dbReference type="GO" id="GO:0005886">
    <property type="term" value="C:plasma membrane"/>
    <property type="evidence" value="ECO:0007669"/>
    <property type="project" value="TreeGrafter"/>
</dbReference>
<feature type="compositionally biased region" description="Basic residues" evidence="5">
    <location>
        <begin position="631"/>
        <end position="640"/>
    </location>
</feature>
<evidence type="ECO:0000256" key="5">
    <source>
        <dbReference type="SAM" id="MobiDB-lite"/>
    </source>
</evidence>
<feature type="compositionally biased region" description="Basic residues" evidence="5">
    <location>
        <begin position="757"/>
        <end position="773"/>
    </location>
</feature>
<feature type="compositionally biased region" description="Polar residues" evidence="5">
    <location>
        <begin position="8"/>
        <end position="21"/>
    </location>
</feature>
<evidence type="ECO:0000259" key="6">
    <source>
        <dbReference type="PROSITE" id="PS50011"/>
    </source>
</evidence>
<feature type="compositionally biased region" description="Basic and acidic residues" evidence="5">
    <location>
        <begin position="200"/>
        <end position="212"/>
    </location>
</feature>
<dbReference type="Proteomes" id="UP000011083">
    <property type="component" value="Unassembled WGS sequence"/>
</dbReference>
<dbReference type="KEGG" id="acan:ACA1_035350"/>
<feature type="coiled-coil region" evidence="4">
    <location>
        <begin position="530"/>
        <end position="564"/>
    </location>
</feature>
<feature type="region of interest" description="Disordered" evidence="5">
    <location>
        <begin position="582"/>
        <end position="653"/>
    </location>
</feature>
<feature type="region of interest" description="Disordered" evidence="5">
    <location>
        <begin position="1"/>
        <end position="96"/>
    </location>
</feature>
<dbReference type="GO" id="GO:0004714">
    <property type="term" value="F:transmembrane receptor protein tyrosine kinase activity"/>
    <property type="evidence" value="ECO:0007669"/>
    <property type="project" value="UniProtKB-EC"/>
</dbReference>
<evidence type="ECO:0000313" key="7">
    <source>
        <dbReference type="EMBL" id="ELR22205.1"/>
    </source>
</evidence>
<feature type="region of interest" description="Disordered" evidence="5">
    <location>
        <begin position="289"/>
        <end position="338"/>
    </location>
</feature>
<dbReference type="PROSITE" id="PS00109">
    <property type="entry name" value="PROTEIN_KINASE_TYR"/>
    <property type="match status" value="1"/>
</dbReference>
<dbReference type="InterPro" id="IPR001245">
    <property type="entry name" value="Ser-Thr/Tyr_kinase_cat_dom"/>
</dbReference>
<dbReference type="InterPro" id="IPR000719">
    <property type="entry name" value="Prot_kinase_dom"/>
</dbReference>
<keyword evidence="7" id="KW-0808">Transferase</keyword>
<dbReference type="GO" id="GO:0007169">
    <property type="term" value="P:cell surface receptor protein tyrosine kinase signaling pathway"/>
    <property type="evidence" value="ECO:0007669"/>
    <property type="project" value="TreeGrafter"/>
</dbReference>
<dbReference type="PROSITE" id="PS00107">
    <property type="entry name" value="PROTEIN_KINASE_ATP"/>
    <property type="match status" value="1"/>
</dbReference>
<dbReference type="GO" id="GO:0043235">
    <property type="term" value="C:receptor complex"/>
    <property type="evidence" value="ECO:0007669"/>
    <property type="project" value="TreeGrafter"/>
</dbReference>
<dbReference type="InterPro" id="IPR008266">
    <property type="entry name" value="Tyr_kinase_AS"/>
</dbReference>
<sequence>MAFKPSSAPHSTGASGTSSLHSVGDPDYDHFLEKTKLSHSSNEVLTTRSPAGLHISPTPTPPTSARRDRGNPISTSSSKSKGQASTSATATSRDNEVLKYSEFLPKLVQERQRLETELKLLATQHRAIKKRRRTLQRLTKERVLKIQPPPPPQQAPVRPSAWAEHSSPKSGTKRQVKIMAPRETHGVFAMLGLSTASLGTKDRERDRERERANTTISSSSTVKKERRSNTTTNVVHVNTGEMMNATSSTMTTTAQQQTSFSASATPTKVAGSMASGFARNMVAGQFASSPGGLNRASGPLATKAGHGHLQGSPRQALTNSSAVATSGPAEEDDGEGRRFFGTSKYRKYEMDVMKDDGFADLFSKFQASGIGHGEDDDEESEDKRAAAADAGVAAAAQSDAAEGGAVEDLKATAAAAATTVDSGADSGEKAAVEVSTAAKASKEEESGGGGSSGEEKEKGGDSSDRERKVAVAVGVEVGSGEEETEAEEPAKRAAKRASKRASSLLGSFIEMKRDYQKMLNEFEEKQKDNSIDANDKIAELQAILKQLRREQAALRARVQTSQDDAQLLESFSVGVSLFDKKKEDEASSKFGETRNRRKSRENAADKKKKEKKESEDEADDDNENDNDEKKQKKKKKKKKEKANDGDGGDEVDAAVRAKQANALAEYGADSAAFATTVRSSAVAEYGAAASTTTSESSLGFTVVAAACGGSSATAEYGAAGATSTAEYGGSAVAEYGAAAAGDDGDSNNGDEWDENKKKGKDKRRKRVGSRNKSNKSSGGGAGEGAGKEDANNEEDSNGASASSSTTASTEAAKARKRKKKRLAKRASVYVITIATIASRPRRRVDLREILLKAYHEIAYEELQFDPKPLGNGAFGVVYKALWRGTPVAVKKLMVMQFTDAEVYNFKREASIMEKYSNHPCIVKFCGISTKFPHYFTEYMERGCVRDALADNPDLPWKTIVGMALDAAAGILHLHAEHIIHRDLALRNMLVGRDWRVRMADFGLARMMPKDTYAKTRGNIGAVRWLAPEVISKSVYSEKSDSYAFGIVMWELLTRGEEPFADMTNVMEVALGIINEGLRPTVPRETPAEYAQLMSDCWAKNADDRPDFVQIHRRLKAYHATLP</sequence>